<evidence type="ECO:0000259" key="6">
    <source>
        <dbReference type="PROSITE" id="PS50110"/>
    </source>
</evidence>
<dbReference type="PROSITE" id="PS51755">
    <property type="entry name" value="OMPR_PHOB"/>
    <property type="match status" value="1"/>
</dbReference>
<dbReference type="Gene3D" id="1.10.10.10">
    <property type="entry name" value="Winged helix-like DNA-binding domain superfamily/Winged helix DNA-binding domain"/>
    <property type="match status" value="1"/>
</dbReference>
<keyword evidence="3 5" id="KW-0238">DNA-binding</keyword>
<dbReference type="STRING" id="407022.SAMN05661044_05344"/>
<gene>
    <name evidence="8" type="ORF">SAMN05661044_05344</name>
</gene>
<dbReference type="SUPFAM" id="SSF52172">
    <property type="entry name" value="CheY-like"/>
    <property type="match status" value="1"/>
</dbReference>
<feature type="domain" description="OmpR/PhoB-type" evidence="7">
    <location>
        <begin position="136"/>
        <end position="234"/>
    </location>
</feature>
<evidence type="ECO:0000256" key="4">
    <source>
        <dbReference type="PROSITE-ProRule" id="PRU00169"/>
    </source>
</evidence>
<reference evidence="9" key="1">
    <citation type="submission" date="2016-10" db="EMBL/GenBank/DDBJ databases">
        <authorList>
            <person name="Varghese N."/>
            <person name="Submissions S."/>
        </authorList>
    </citation>
    <scope>NUCLEOTIDE SEQUENCE [LARGE SCALE GENOMIC DNA]</scope>
    <source>
        <strain evidence="9">DSM 18733</strain>
    </source>
</reference>
<evidence type="ECO:0000256" key="3">
    <source>
        <dbReference type="ARBA" id="ARBA00023125"/>
    </source>
</evidence>
<dbReference type="GO" id="GO:0000976">
    <property type="term" value="F:transcription cis-regulatory region binding"/>
    <property type="evidence" value="ECO:0007669"/>
    <property type="project" value="TreeGrafter"/>
</dbReference>
<dbReference type="GO" id="GO:0000156">
    <property type="term" value="F:phosphorelay response regulator activity"/>
    <property type="evidence" value="ECO:0007669"/>
    <property type="project" value="TreeGrafter"/>
</dbReference>
<dbReference type="Gene3D" id="3.40.50.2300">
    <property type="match status" value="1"/>
</dbReference>
<dbReference type="RefSeq" id="WP_093332406.1">
    <property type="nucleotide sequence ID" value="NZ_FOAF01000014.1"/>
</dbReference>
<dbReference type="SMART" id="SM00862">
    <property type="entry name" value="Trans_reg_C"/>
    <property type="match status" value="1"/>
</dbReference>
<dbReference type="Proteomes" id="UP000199421">
    <property type="component" value="Unassembled WGS sequence"/>
</dbReference>
<dbReference type="GO" id="GO:0032993">
    <property type="term" value="C:protein-DNA complex"/>
    <property type="evidence" value="ECO:0007669"/>
    <property type="project" value="TreeGrafter"/>
</dbReference>
<dbReference type="PROSITE" id="PS50110">
    <property type="entry name" value="RESPONSE_REGULATORY"/>
    <property type="match status" value="1"/>
</dbReference>
<dbReference type="CDD" id="cd00383">
    <property type="entry name" value="trans_reg_C"/>
    <property type="match status" value="1"/>
</dbReference>
<feature type="modified residue" description="4-aspartylphosphate" evidence="4">
    <location>
        <position position="54"/>
    </location>
</feature>
<protein>
    <submittedName>
        <fullName evidence="8">DNA-binding response regulator, OmpR family, contains REC and winged-helix (WHTH) domain</fullName>
    </submittedName>
</protein>
<name>A0A1H7YVK7_OLID1</name>
<organism evidence="8 9">
    <name type="scientific">Olivibacter domesticus</name>
    <name type="common">Pseudosphingobacterium domesticum</name>
    <dbReference type="NCBI Taxonomy" id="407022"/>
    <lineage>
        <taxon>Bacteria</taxon>
        <taxon>Pseudomonadati</taxon>
        <taxon>Bacteroidota</taxon>
        <taxon>Sphingobacteriia</taxon>
        <taxon>Sphingobacteriales</taxon>
        <taxon>Sphingobacteriaceae</taxon>
        <taxon>Olivibacter</taxon>
    </lineage>
</organism>
<evidence type="ECO:0000256" key="2">
    <source>
        <dbReference type="ARBA" id="ARBA00023012"/>
    </source>
</evidence>
<evidence type="ECO:0000313" key="8">
    <source>
        <dbReference type="EMBL" id="SEM49941.1"/>
    </source>
</evidence>
<dbReference type="SUPFAM" id="SSF46894">
    <property type="entry name" value="C-terminal effector domain of the bipartite response regulators"/>
    <property type="match status" value="1"/>
</dbReference>
<dbReference type="OrthoDB" id="9790442at2"/>
<dbReference type="EMBL" id="FOAF01000014">
    <property type="protein sequence ID" value="SEM49941.1"/>
    <property type="molecule type" value="Genomic_DNA"/>
</dbReference>
<dbReference type="GO" id="GO:0006355">
    <property type="term" value="P:regulation of DNA-templated transcription"/>
    <property type="evidence" value="ECO:0007669"/>
    <property type="project" value="InterPro"/>
</dbReference>
<keyword evidence="2" id="KW-0902">Two-component regulatory system</keyword>
<feature type="domain" description="Response regulatory" evidence="6">
    <location>
        <begin position="4"/>
        <end position="119"/>
    </location>
</feature>
<dbReference type="InterPro" id="IPR001789">
    <property type="entry name" value="Sig_transdc_resp-reg_receiver"/>
</dbReference>
<dbReference type="InterPro" id="IPR011006">
    <property type="entry name" value="CheY-like_superfamily"/>
</dbReference>
<dbReference type="InterPro" id="IPR016032">
    <property type="entry name" value="Sig_transdc_resp-reg_C-effctor"/>
</dbReference>
<evidence type="ECO:0000256" key="5">
    <source>
        <dbReference type="PROSITE-ProRule" id="PRU01091"/>
    </source>
</evidence>
<accession>A0A1H7YVK7</accession>
<keyword evidence="1 4" id="KW-0597">Phosphoprotein</keyword>
<dbReference type="CDD" id="cd17574">
    <property type="entry name" value="REC_OmpR"/>
    <property type="match status" value="1"/>
</dbReference>
<dbReference type="SMART" id="SM00448">
    <property type="entry name" value="REC"/>
    <property type="match status" value="1"/>
</dbReference>
<dbReference type="AlphaFoldDB" id="A0A1H7YVK7"/>
<feature type="DNA-binding region" description="OmpR/PhoB-type" evidence="5">
    <location>
        <begin position="136"/>
        <end position="234"/>
    </location>
</feature>
<dbReference type="PANTHER" id="PTHR48111:SF40">
    <property type="entry name" value="PHOSPHATE REGULON TRANSCRIPTIONAL REGULATORY PROTEIN PHOB"/>
    <property type="match status" value="1"/>
</dbReference>
<dbReference type="InterPro" id="IPR036388">
    <property type="entry name" value="WH-like_DNA-bd_sf"/>
</dbReference>
<dbReference type="PANTHER" id="PTHR48111">
    <property type="entry name" value="REGULATOR OF RPOS"/>
    <property type="match status" value="1"/>
</dbReference>
<dbReference type="Gene3D" id="6.10.250.690">
    <property type="match status" value="1"/>
</dbReference>
<evidence type="ECO:0000259" key="7">
    <source>
        <dbReference type="PROSITE" id="PS51755"/>
    </source>
</evidence>
<dbReference type="InterPro" id="IPR039420">
    <property type="entry name" value="WalR-like"/>
</dbReference>
<dbReference type="InterPro" id="IPR001867">
    <property type="entry name" value="OmpR/PhoB-type_DNA-bd"/>
</dbReference>
<dbReference type="GO" id="GO:0005829">
    <property type="term" value="C:cytosol"/>
    <property type="evidence" value="ECO:0007669"/>
    <property type="project" value="TreeGrafter"/>
</dbReference>
<dbReference type="Pfam" id="PF00486">
    <property type="entry name" value="Trans_reg_C"/>
    <property type="match status" value="1"/>
</dbReference>
<evidence type="ECO:0000256" key="1">
    <source>
        <dbReference type="ARBA" id="ARBA00022553"/>
    </source>
</evidence>
<sequence>MEHRLLFVEDEPDLGNVVKQYLAFMGFEVIWCKTAHNAYETYIQNPYFNLLLIDIQLPDYNGFELAEKIIEQNKNQAFLFLTARNEKKDRIQGLKIGADDYINKPFDVDELVLRIKNIIRRHTATTINPENFSESSGIVLIGDIRFQRALLKLSFPNKNEISLTPREAELLEYLHLNKNRILRREEILTQLWGENDYFLGRSLDVFISRLRKAFNHSSSVSIENVYGVGFIFNISSVPKVKDQN</sequence>
<keyword evidence="9" id="KW-1185">Reference proteome</keyword>
<proteinExistence type="predicted"/>
<evidence type="ECO:0000313" key="9">
    <source>
        <dbReference type="Proteomes" id="UP000199421"/>
    </source>
</evidence>
<dbReference type="Pfam" id="PF00072">
    <property type="entry name" value="Response_reg"/>
    <property type="match status" value="1"/>
</dbReference>